<dbReference type="Pfam" id="PF01636">
    <property type="entry name" value="APH"/>
    <property type="match status" value="1"/>
</dbReference>
<dbReference type="InterPro" id="IPR005280">
    <property type="entry name" value="Homoserine_kinase_II"/>
</dbReference>
<name>A0ABS6SA54_9SPHN</name>
<gene>
    <name evidence="5 8" type="primary">thrB</name>
    <name evidence="8" type="ORF">KCG44_00490</name>
</gene>
<evidence type="ECO:0000256" key="3">
    <source>
        <dbReference type="ARBA" id="ARBA00022777"/>
    </source>
</evidence>
<evidence type="ECO:0000313" key="9">
    <source>
        <dbReference type="Proteomes" id="UP000722336"/>
    </source>
</evidence>
<dbReference type="EC" id="2.7.1.39" evidence="5 6"/>
<keyword evidence="2 5" id="KW-0547">Nucleotide-binding</keyword>
<dbReference type="HAMAP" id="MF_00301">
    <property type="entry name" value="Homoser_kinase_2"/>
    <property type="match status" value="1"/>
</dbReference>
<reference evidence="8 9" key="1">
    <citation type="submission" date="2021-04" db="EMBL/GenBank/DDBJ databases">
        <authorList>
            <person name="Pira H."/>
            <person name="Risdian C."/>
            <person name="Wink J."/>
        </authorList>
    </citation>
    <scope>NUCLEOTIDE SEQUENCE [LARGE SCALE GENOMIC DNA]</scope>
    <source>
        <strain evidence="8 9">WHA3</strain>
    </source>
</reference>
<protein>
    <recommendedName>
        <fullName evidence="5 6">Homoserine kinase</fullName>
        <shortName evidence="5">HK</shortName>
        <shortName evidence="5">HSK</shortName>
        <ecNumber evidence="5 6">2.7.1.39</ecNumber>
    </recommendedName>
</protein>
<dbReference type="GO" id="GO:0004413">
    <property type="term" value="F:homoserine kinase activity"/>
    <property type="evidence" value="ECO:0007669"/>
    <property type="project" value="UniProtKB-EC"/>
</dbReference>
<comment type="pathway">
    <text evidence="5">Amino-acid biosynthesis; L-threonine biosynthesis; L-threonine from L-aspartate: step 4/5.</text>
</comment>
<dbReference type="NCBIfam" id="TIGR00938">
    <property type="entry name" value="thrB_alt"/>
    <property type="match status" value="1"/>
</dbReference>
<dbReference type="RefSeq" id="WP_218443526.1">
    <property type="nucleotide sequence ID" value="NZ_JAGSPA010000001.1"/>
</dbReference>
<dbReference type="Proteomes" id="UP000722336">
    <property type="component" value="Unassembled WGS sequence"/>
</dbReference>
<evidence type="ECO:0000256" key="2">
    <source>
        <dbReference type="ARBA" id="ARBA00022741"/>
    </source>
</evidence>
<dbReference type="CDD" id="cd05153">
    <property type="entry name" value="HomoserineK_II"/>
    <property type="match status" value="1"/>
</dbReference>
<evidence type="ECO:0000313" key="8">
    <source>
        <dbReference type="EMBL" id="MBV7255253.1"/>
    </source>
</evidence>
<keyword evidence="5" id="KW-0791">Threonine biosynthesis</keyword>
<evidence type="ECO:0000256" key="6">
    <source>
        <dbReference type="NCBIfam" id="TIGR00938"/>
    </source>
</evidence>
<comment type="similarity">
    <text evidence="5">Belongs to the pseudomonas-type ThrB family.</text>
</comment>
<dbReference type="InterPro" id="IPR050249">
    <property type="entry name" value="Pseudomonas-type_ThrB"/>
</dbReference>
<dbReference type="EMBL" id="JAGSPA010000001">
    <property type="protein sequence ID" value="MBV7255253.1"/>
    <property type="molecule type" value="Genomic_DNA"/>
</dbReference>
<feature type="domain" description="Aminoglycoside phosphotransferase" evidence="7">
    <location>
        <begin position="27"/>
        <end position="272"/>
    </location>
</feature>
<proteinExistence type="inferred from homology"/>
<dbReference type="InterPro" id="IPR002575">
    <property type="entry name" value="Aminoglycoside_PTrfase"/>
</dbReference>
<keyword evidence="9" id="KW-1185">Reference proteome</keyword>
<dbReference type="PANTHER" id="PTHR21064:SF6">
    <property type="entry name" value="AMINOGLYCOSIDE PHOSPHOTRANSFERASE DOMAIN-CONTAINING PROTEIN"/>
    <property type="match status" value="1"/>
</dbReference>
<evidence type="ECO:0000259" key="7">
    <source>
        <dbReference type="Pfam" id="PF01636"/>
    </source>
</evidence>
<dbReference type="NCBIfam" id="NF003558">
    <property type="entry name" value="PRK05231.1"/>
    <property type="match status" value="1"/>
</dbReference>
<organism evidence="8 9">
    <name type="scientific">Pacificimonas pallii</name>
    <dbReference type="NCBI Taxonomy" id="2827236"/>
    <lineage>
        <taxon>Bacteria</taxon>
        <taxon>Pseudomonadati</taxon>
        <taxon>Pseudomonadota</taxon>
        <taxon>Alphaproteobacteria</taxon>
        <taxon>Sphingomonadales</taxon>
        <taxon>Sphingosinicellaceae</taxon>
        <taxon>Pacificimonas</taxon>
    </lineage>
</organism>
<dbReference type="PANTHER" id="PTHR21064">
    <property type="entry name" value="AMINOGLYCOSIDE PHOSPHOTRANSFERASE DOMAIN-CONTAINING PROTEIN-RELATED"/>
    <property type="match status" value="1"/>
</dbReference>
<keyword evidence="3 5" id="KW-0418">Kinase</keyword>
<keyword evidence="5" id="KW-0028">Amino-acid biosynthesis</keyword>
<keyword evidence="1 5" id="KW-0808">Transferase</keyword>
<sequence>MAVYTKVSAEALSAFLARYDVGELVSMKGIAEGVENSNYFVETTGAAVGGLGPAGEHSRTRFILTLYEKRVDIADLPFFLGLTAHLSHQGLPVPAPIPDRDGAALQQLEGRPACLIEFLPGVSVSEVTPALARAAGDALARLHLGVEGFSGTRPNTLGLAGWEELAYACKAQLSAIDPALPALVAEELAWQRQTLPADIPAGIIHADLFPDNVLIQGGEISGLIDFYFACHDRLAYDLAITHAAWAFDDDGLYRGDPVAEALLEGYRNVRPLTAAEHAALPGLQRGAALRFLLTRAYDWINTPPGAMVTRKDPMAFARRLRHYQLAS</sequence>
<accession>A0ABS6SA54</accession>
<evidence type="ECO:0000256" key="4">
    <source>
        <dbReference type="ARBA" id="ARBA00022840"/>
    </source>
</evidence>
<keyword evidence="4 5" id="KW-0067">ATP-binding</keyword>
<comment type="catalytic activity">
    <reaction evidence="5">
        <text>L-homoserine + ATP = O-phospho-L-homoserine + ADP + H(+)</text>
        <dbReference type="Rhea" id="RHEA:13985"/>
        <dbReference type="ChEBI" id="CHEBI:15378"/>
        <dbReference type="ChEBI" id="CHEBI:30616"/>
        <dbReference type="ChEBI" id="CHEBI:57476"/>
        <dbReference type="ChEBI" id="CHEBI:57590"/>
        <dbReference type="ChEBI" id="CHEBI:456216"/>
        <dbReference type="EC" id="2.7.1.39"/>
    </reaction>
</comment>
<evidence type="ECO:0000256" key="1">
    <source>
        <dbReference type="ARBA" id="ARBA00022679"/>
    </source>
</evidence>
<comment type="caution">
    <text evidence="8">The sequence shown here is derived from an EMBL/GenBank/DDBJ whole genome shotgun (WGS) entry which is preliminary data.</text>
</comment>
<evidence type="ECO:0000256" key="5">
    <source>
        <dbReference type="HAMAP-Rule" id="MF_00301"/>
    </source>
</evidence>